<evidence type="ECO:0000313" key="2">
    <source>
        <dbReference type="EMBL" id="CAH0714739.1"/>
    </source>
</evidence>
<organism evidence="2 3">
    <name type="scientific">Brenthis ino</name>
    <name type="common">lesser marbled fritillary</name>
    <dbReference type="NCBI Taxonomy" id="405034"/>
    <lineage>
        <taxon>Eukaryota</taxon>
        <taxon>Metazoa</taxon>
        <taxon>Ecdysozoa</taxon>
        <taxon>Arthropoda</taxon>
        <taxon>Hexapoda</taxon>
        <taxon>Insecta</taxon>
        <taxon>Pterygota</taxon>
        <taxon>Neoptera</taxon>
        <taxon>Endopterygota</taxon>
        <taxon>Lepidoptera</taxon>
        <taxon>Glossata</taxon>
        <taxon>Ditrysia</taxon>
        <taxon>Papilionoidea</taxon>
        <taxon>Nymphalidae</taxon>
        <taxon>Heliconiinae</taxon>
        <taxon>Argynnini</taxon>
        <taxon>Brenthis</taxon>
    </lineage>
</organism>
<dbReference type="OrthoDB" id="6865213at2759"/>
<protein>
    <submittedName>
        <fullName evidence="2">Uncharacterized protein</fullName>
    </submittedName>
</protein>
<dbReference type="EMBL" id="OV170221">
    <property type="protein sequence ID" value="CAH0714739.1"/>
    <property type="molecule type" value="Genomic_DNA"/>
</dbReference>
<evidence type="ECO:0000313" key="3">
    <source>
        <dbReference type="Proteomes" id="UP000838878"/>
    </source>
</evidence>
<keyword evidence="3" id="KW-1185">Reference proteome</keyword>
<reference evidence="2" key="1">
    <citation type="submission" date="2021-12" db="EMBL/GenBank/DDBJ databases">
        <authorList>
            <person name="Martin H S."/>
        </authorList>
    </citation>
    <scope>NUCLEOTIDE SEQUENCE</scope>
</reference>
<feature type="compositionally biased region" description="Polar residues" evidence="1">
    <location>
        <begin position="15"/>
        <end position="38"/>
    </location>
</feature>
<gene>
    <name evidence="2" type="ORF">BINO364_LOCUS1757</name>
</gene>
<evidence type="ECO:0000256" key="1">
    <source>
        <dbReference type="SAM" id="MobiDB-lite"/>
    </source>
</evidence>
<dbReference type="AlphaFoldDB" id="A0A8J9U7S1"/>
<feature type="region of interest" description="Disordered" evidence="1">
    <location>
        <begin position="1"/>
        <end position="38"/>
    </location>
</feature>
<dbReference type="Proteomes" id="UP000838878">
    <property type="component" value="Chromosome 1"/>
</dbReference>
<name>A0A8J9U7S1_9NEOP</name>
<feature type="non-terminal residue" evidence="2">
    <location>
        <position position="148"/>
    </location>
</feature>
<sequence>MVRRATRPPGCKTRSLPSNILPRTSAPSNKSTVPGRSNLGSAKFKPAVNFTASADNRTCGWLPRIFSITMADDPNVGRGEFEGENSSQTRPLTVATGAFPTPLITSEYFLIVWPVCPTNQDEAMQPCEPVSNIARTTTEAPVRPQTLT</sequence>
<accession>A0A8J9U7S1</accession>
<proteinExistence type="predicted"/>